<dbReference type="GO" id="GO:0031369">
    <property type="term" value="F:translation initiation factor binding"/>
    <property type="evidence" value="ECO:0007669"/>
    <property type="project" value="TreeGrafter"/>
</dbReference>
<sequence length="178" mass="19949">MFFFVELWRNISVKPSQLGPRYNEHIDDILRSQVEGQRAPPYGYVVCVIKIILKQPGRVQDSTGLIIVPVKYQAIVYRPIKGEVVDGVVESVNELGVIVDCGPLKRVFVSQSALPENMVYKSGIDGQSSRIYIDTKTQIQIKQNSQVRLRLRGVNNETLSAVAEMNSDFLGPIDDSIQ</sequence>
<name>A0A0S4TBT4_CRYHO</name>
<evidence type="ECO:0000256" key="3">
    <source>
        <dbReference type="ARBA" id="ARBA00022478"/>
    </source>
</evidence>
<gene>
    <name evidence="6" type="ORF">CHUDEA2_2970</name>
</gene>
<dbReference type="InterPro" id="IPR012340">
    <property type="entry name" value="NA-bd_OB-fold"/>
</dbReference>
<dbReference type="Pfam" id="PF03876">
    <property type="entry name" value="SHS2_Rpb7-N"/>
    <property type="match status" value="1"/>
</dbReference>
<dbReference type="InterPro" id="IPR005576">
    <property type="entry name" value="Rpb7-like_N"/>
</dbReference>
<dbReference type="Proteomes" id="UP000199752">
    <property type="component" value="Chromosome 2"/>
</dbReference>
<keyword evidence="3" id="KW-0240">DNA-directed RNA polymerase</keyword>
<evidence type="ECO:0000256" key="2">
    <source>
        <dbReference type="ARBA" id="ARBA00009307"/>
    </source>
</evidence>
<dbReference type="AlphaFoldDB" id="A0A0S4TBT4"/>
<evidence type="ECO:0000256" key="4">
    <source>
        <dbReference type="ARBA" id="ARBA00023163"/>
    </source>
</evidence>
<dbReference type="VEuPathDB" id="CryptoDB:ChTU502y2012_373g0085"/>
<dbReference type="PANTHER" id="PTHR12709:SF4">
    <property type="entry name" value="DNA-DIRECTED RNA POLYMERASE II SUBUNIT RPB7"/>
    <property type="match status" value="1"/>
</dbReference>
<dbReference type="VEuPathDB" id="CryptoDB:GY17_00002252"/>
<dbReference type="Gene3D" id="2.40.50.140">
    <property type="entry name" value="Nucleic acid-binding proteins"/>
    <property type="match status" value="1"/>
</dbReference>
<dbReference type="VEuPathDB" id="CryptoDB:CHUDEA2_2970"/>
<proteinExistence type="inferred from homology"/>
<dbReference type="GO" id="GO:0005665">
    <property type="term" value="C:RNA polymerase II, core complex"/>
    <property type="evidence" value="ECO:0007669"/>
    <property type="project" value="TreeGrafter"/>
</dbReference>
<dbReference type="OrthoDB" id="1162399at2759"/>
<organism evidence="6">
    <name type="scientific">Cryptosporidium hominis</name>
    <dbReference type="NCBI Taxonomy" id="237895"/>
    <lineage>
        <taxon>Eukaryota</taxon>
        <taxon>Sar</taxon>
        <taxon>Alveolata</taxon>
        <taxon>Apicomplexa</taxon>
        <taxon>Conoidasida</taxon>
        <taxon>Coccidia</taxon>
        <taxon>Eucoccidiorida</taxon>
        <taxon>Eimeriorina</taxon>
        <taxon>Cryptosporidiidae</taxon>
        <taxon>Cryptosporidium</taxon>
    </lineage>
</organism>
<dbReference type="Gene3D" id="3.30.1490.120">
    <property type="entry name" value="RNA polymerase Rpb7-like, N-terminal domain"/>
    <property type="match status" value="1"/>
</dbReference>
<dbReference type="InterPro" id="IPR003029">
    <property type="entry name" value="S1_domain"/>
</dbReference>
<evidence type="ECO:0000313" key="6">
    <source>
        <dbReference type="EMBL" id="CUV04655.1"/>
    </source>
</evidence>
<dbReference type="FunFam" id="3.30.1490.120:FF:000001">
    <property type="entry name" value="DNA-directed RNA polymerase II subunit RPB7"/>
    <property type="match status" value="1"/>
</dbReference>
<dbReference type="GO" id="GO:0000932">
    <property type="term" value="C:P-body"/>
    <property type="evidence" value="ECO:0007669"/>
    <property type="project" value="TreeGrafter"/>
</dbReference>
<reference evidence="6" key="1">
    <citation type="submission" date="2015-08" db="EMBL/GenBank/DDBJ databases">
        <authorList>
            <person name="Babu N.S."/>
            <person name="Beckwith C.J."/>
            <person name="Beseler K.G."/>
            <person name="Brison A."/>
            <person name="Carone J.V."/>
            <person name="Caskin T.P."/>
            <person name="Diamond M."/>
            <person name="Durham M.E."/>
            <person name="Foxe J.M."/>
            <person name="Go M."/>
            <person name="Henderson B.A."/>
            <person name="Jones I.B."/>
            <person name="McGettigan J.A."/>
            <person name="Micheletti S.J."/>
            <person name="Nasrallah M.E."/>
            <person name="Ortiz D."/>
            <person name="Piller C.R."/>
            <person name="Privatt S.R."/>
            <person name="Schneider S.L."/>
            <person name="Sharp S."/>
            <person name="Smith T.C."/>
            <person name="Stanton J.D."/>
            <person name="Ullery H.E."/>
            <person name="Wilson R.J."/>
            <person name="Serrano M.G."/>
            <person name="Buck G."/>
            <person name="Lee V."/>
            <person name="Wang Y."/>
            <person name="Carvalho R."/>
            <person name="Voegtly L."/>
            <person name="Shi R."/>
            <person name="Duckworth R."/>
            <person name="Johnson A."/>
            <person name="Loviza R."/>
            <person name="Walstead R."/>
            <person name="Shah Z."/>
            <person name="Kiflezghi M."/>
            <person name="Wade K."/>
            <person name="Ball S.L."/>
            <person name="Bradley K.W."/>
            <person name="Asai D.J."/>
            <person name="Bowman C.A."/>
            <person name="Russell D.A."/>
            <person name="Pope W.H."/>
            <person name="Jacobs-Sera D."/>
            <person name="Hendrix R.W."/>
            <person name="Hatfull G.F."/>
        </authorList>
    </citation>
    <scope>NUCLEOTIDE SEQUENCE [LARGE SCALE GENOMIC DNA]</scope>
</reference>
<comment type="subcellular location">
    <subcellularLocation>
        <location evidence="1">Nucleus</location>
    </subcellularLocation>
</comment>
<dbReference type="GO" id="GO:0006367">
    <property type="term" value="P:transcription initiation at RNA polymerase II promoter"/>
    <property type="evidence" value="ECO:0007669"/>
    <property type="project" value="TreeGrafter"/>
</dbReference>
<dbReference type="GO" id="GO:0003697">
    <property type="term" value="F:single-stranded DNA binding"/>
    <property type="evidence" value="ECO:0007669"/>
    <property type="project" value="TreeGrafter"/>
</dbReference>
<dbReference type="SUPFAM" id="SSF50249">
    <property type="entry name" value="Nucleic acid-binding proteins"/>
    <property type="match status" value="1"/>
</dbReference>
<dbReference type="CDD" id="cd04329">
    <property type="entry name" value="RNAP_II_Rpb7_N"/>
    <property type="match status" value="1"/>
</dbReference>
<keyword evidence="4" id="KW-0804">Transcription</keyword>
<dbReference type="GO" id="GO:0060213">
    <property type="term" value="P:positive regulation of nuclear-transcribed mRNA poly(A) tail shortening"/>
    <property type="evidence" value="ECO:0007669"/>
    <property type="project" value="TreeGrafter"/>
</dbReference>
<dbReference type="Pfam" id="PF00575">
    <property type="entry name" value="S1"/>
    <property type="match status" value="1"/>
</dbReference>
<dbReference type="PROSITE" id="PS50126">
    <property type="entry name" value="S1"/>
    <property type="match status" value="1"/>
</dbReference>
<dbReference type="InterPro" id="IPR036898">
    <property type="entry name" value="RNA_pol_Rpb7-like_N_sf"/>
</dbReference>
<evidence type="ECO:0000256" key="1">
    <source>
        <dbReference type="ARBA" id="ARBA00004123"/>
    </source>
</evidence>
<feature type="domain" description="S1 motif" evidence="5">
    <location>
        <begin position="82"/>
        <end position="152"/>
    </location>
</feature>
<dbReference type="EMBL" id="LN877948">
    <property type="protein sequence ID" value="CUV04655.1"/>
    <property type="molecule type" value="Genomic_DNA"/>
</dbReference>
<dbReference type="SUPFAM" id="SSF88798">
    <property type="entry name" value="N-terminal, heterodimerisation domain of RBP7 (RpoE)"/>
    <property type="match status" value="1"/>
</dbReference>
<comment type="similarity">
    <text evidence="2">Belongs to the eukaryotic RPB7/RPC8 RNA polymerase subunit family.</text>
</comment>
<dbReference type="GO" id="GO:0045948">
    <property type="term" value="P:positive regulation of translational initiation"/>
    <property type="evidence" value="ECO:0007669"/>
    <property type="project" value="TreeGrafter"/>
</dbReference>
<dbReference type="GO" id="GO:0003727">
    <property type="term" value="F:single-stranded RNA binding"/>
    <property type="evidence" value="ECO:0007669"/>
    <property type="project" value="TreeGrafter"/>
</dbReference>
<dbReference type="PANTHER" id="PTHR12709">
    <property type="entry name" value="DNA-DIRECTED RNA POLYMERASE II, III"/>
    <property type="match status" value="1"/>
</dbReference>
<accession>A0A0S4TBT4</accession>
<dbReference type="InterPro" id="IPR045113">
    <property type="entry name" value="Rpb7-like"/>
</dbReference>
<protein>
    <recommendedName>
        <fullName evidence="5">S1 motif domain-containing protein</fullName>
    </recommendedName>
</protein>
<evidence type="ECO:0000259" key="5">
    <source>
        <dbReference type="PROSITE" id="PS50126"/>
    </source>
</evidence>